<organism evidence="1 2">
    <name type="scientific">Geosporobacter subterraneus DSM 17957</name>
    <dbReference type="NCBI Taxonomy" id="1121919"/>
    <lineage>
        <taxon>Bacteria</taxon>
        <taxon>Bacillati</taxon>
        <taxon>Bacillota</taxon>
        <taxon>Clostridia</taxon>
        <taxon>Peptostreptococcales</taxon>
        <taxon>Thermotaleaceae</taxon>
        <taxon>Geosporobacter</taxon>
    </lineage>
</organism>
<proteinExistence type="predicted"/>
<name>A0A1M6PR79_9FIRM</name>
<reference evidence="2" key="1">
    <citation type="submission" date="2016-11" db="EMBL/GenBank/DDBJ databases">
        <authorList>
            <person name="Varghese N."/>
            <person name="Submissions S."/>
        </authorList>
    </citation>
    <scope>NUCLEOTIDE SEQUENCE [LARGE SCALE GENOMIC DNA]</scope>
    <source>
        <strain evidence="2">DSM 17957</strain>
    </source>
</reference>
<dbReference type="EMBL" id="FQZV01000074">
    <property type="protein sequence ID" value="SHK10489.1"/>
    <property type="molecule type" value="Genomic_DNA"/>
</dbReference>
<dbReference type="AlphaFoldDB" id="A0A1M6PR79"/>
<accession>A0A1M6PR79</accession>
<dbReference type="RefSeq" id="WP_110942615.1">
    <property type="nucleotide sequence ID" value="NZ_FQZV01000074.1"/>
</dbReference>
<dbReference type="Pfam" id="PF10719">
    <property type="entry name" value="ComFB"/>
    <property type="match status" value="1"/>
</dbReference>
<dbReference type="Proteomes" id="UP000184536">
    <property type="component" value="Unassembled WGS sequence"/>
</dbReference>
<evidence type="ECO:0000313" key="1">
    <source>
        <dbReference type="EMBL" id="SHK10489.1"/>
    </source>
</evidence>
<protein>
    <submittedName>
        <fullName evidence="1">Late competence development protein ComFB</fullName>
    </submittedName>
</protein>
<dbReference type="STRING" id="1121919.SAMN02745975_03650"/>
<evidence type="ECO:0000313" key="2">
    <source>
        <dbReference type="Proteomes" id="UP000184536"/>
    </source>
</evidence>
<keyword evidence="2" id="KW-1185">Reference proteome</keyword>
<sequence length="82" mass="9417">MFKNYTEILVREVISEYKRNHKTTALEAAEEDIIKTVLNRMQPKYFLSSSTEGEKKAYLLDKQLRLNALIEIAAAAGEVCHE</sequence>
<dbReference type="OrthoDB" id="1707900at2"/>
<gene>
    <name evidence="1" type="ORF">SAMN02745975_03650</name>
</gene>
<dbReference type="InterPro" id="IPR019657">
    <property type="entry name" value="ComFB"/>
</dbReference>